<evidence type="ECO:0000313" key="1">
    <source>
        <dbReference type="EMBL" id="KAF7503568.1"/>
    </source>
</evidence>
<dbReference type="Proteomes" id="UP000606974">
    <property type="component" value="Unassembled WGS sequence"/>
</dbReference>
<organism evidence="1 2">
    <name type="scientific">Endocarpon pusillum</name>
    <dbReference type="NCBI Taxonomy" id="364733"/>
    <lineage>
        <taxon>Eukaryota</taxon>
        <taxon>Fungi</taxon>
        <taxon>Dikarya</taxon>
        <taxon>Ascomycota</taxon>
        <taxon>Pezizomycotina</taxon>
        <taxon>Eurotiomycetes</taxon>
        <taxon>Chaetothyriomycetidae</taxon>
        <taxon>Verrucariales</taxon>
        <taxon>Verrucariaceae</taxon>
        <taxon>Endocarpon</taxon>
    </lineage>
</organism>
<accession>A0A8H7A6Q6</accession>
<reference evidence="1" key="1">
    <citation type="submission" date="2020-02" db="EMBL/GenBank/DDBJ databases">
        <authorList>
            <person name="Palmer J.M."/>
        </authorList>
    </citation>
    <scope>NUCLEOTIDE SEQUENCE</scope>
    <source>
        <strain evidence="1">EPUS1.4</strain>
        <tissue evidence="1">Thallus</tissue>
    </source>
</reference>
<evidence type="ECO:0000313" key="2">
    <source>
        <dbReference type="Proteomes" id="UP000606974"/>
    </source>
</evidence>
<keyword evidence="2" id="KW-1185">Reference proteome</keyword>
<sequence>MTVLMPQANNSCQASMNKGGQYMTCIRAKNIPANSRTPAALPAATPTRFAGNLSAGGKARIAFQQL</sequence>
<gene>
    <name evidence="1" type="ORF">GJ744_003596</name>
</gene>
<proteinExistence type="predicted"/>
<name>A0A8H7A6Q6_9EURO</name>
<protein>
    <submittedName>
        <fullName evidence="1">Uncharacterized protein</fullName>
    </submittedName>
</protein>
<comment type="caution">
    <text evidence="1">The sequence shown here is derived from an EMBL/GenBank/DDBJ whole genome shotgun (WGS) entry which is preliminary data.</text>
</comment>
<dbReference type="EMBL" id="JAACFV010000171">
    <property type="protein sequence ID" value="KAF7503568.1"/>
    <property type="molecule type" value="Genomic_DNA"/>
</dbReference>
<dbReference type="AlphaFoldDB" id="A0A8H7A6Q6"/>